<dbReference type="CDD" id="cd10439">
    <property type="entry name" value="GIY-YIG_COG3410"/>
    <property type="match status" value="1"/>
</dbReference>
<accession>A0A6V7RE11</accession>
<dbReference type="PROSITE" id="PS50164">
    <property type="entry name" value="GIY_YIG"/>
    <property type="match status" value="1"/>
</dbReference>
<dbReference type="Proteomes" id="UP000588186">
    <property type="component" value="Unassembled WGS sequence"/>
</dbReference>
<dbReference type="Pfam" id="PF09848">
    <property type="entry name" value="SLFN-g3_helicase"/>
    <property type="match status" value="1"/>
</dbReference>
<dbReference type="InterPro" id="IPR027417">
    <property type="entry name" value="P-loop_NTPase"/>
</dbReference>
<proteinExistence type="predicted"/>
<dbReference type="Gene3D" id="3.40.50.300">
    <property type="entry name" value="P-loop containing nucleotide triphosphate hydrolases"/>
    <property type="match status" value="1"/>
</dbReference>
<dbReference type="SMART" id="SM00382">
    <property type="entry name" value="AAA"/>
    <property type="match status" value="1"/>
</dbReference>
<name>A0A6V7RE11_9BACL</name>
<dbReference type="SUPFAM" id="SSF52540">
    <property type="entry name" value="P-loop containing nucleoside triphosphate hydrolases"/>
    <property type="match status" value="1"/>
</dbReference>
<dbReference type="AlphaFoldDB" id="A0A6V7RE11"/>
<protein>
    <recommendedName>
        <fullName evidence="1">GIY-YIG domain-containing protein</fullName>
    </recommendedName>
</protein>
<evidence type="ECO:0000313" key="2">
    <source>
        <dbReference type="EMBL" id="CAD2075196.1"/>
    </source>
</evidence>
<dbReference type="InterPro" id="IPR000305">
    <property type="entry name" value="GIY-YIG_endonuc"/>
</dbReference>
<comment type="caution">
    <text evidence="2">The sequence shown here is derived from an EMBL/GenBank/DDBJ whole genome shotgun (WGS) entry which is preliminary data.</text>
</comment>
<sequence>MAKISKPIIHKIDYTEKGLKEFAESAVNFKAKERKYLLDYPTVYIINNESKKHTYNIYIGETADIKARTKQHLNTNKINEEILNHPNNPSASMYMIGHEYFNKSLTLDIENKLMHYLSTVEQVDKIYNSRTNEQNKYYTVEYFEGIFSKVWEELRKKNENLFPLKRIIEDSALFKASPFHKLTPEQNEAKNKIYTKVIESLKKDQTGELILVAGEAGSGKTVLMSSLFYEIKKDLVEELENKKELKVHMIVNHDAQLKVYNQIAEKLDLTSDEGLQTVLKPTRLINNVTSDDPLDVVIVDEAHLLWTQGKQAYRGKNQLHDLLERAKVVIAVFDVNQILTTEQYWEEEELEKIKAMSKRNDNYIFLTNQMRIDAEEQSVEWIRNLVDNQTVLNIPSDNKGYEIKIFEDAGMMHKAIKDKSMDQEKGISRVVATFDWEYVDKRKPENDEYWMVRDKDFEIPWNYQLKPENRSVKYKDVSWAEQPHTINEAGSTYTVQGFDLNYVGVIIGPSVKYRNGKIIFDREASENKKAKQRRSLKDGSKEYLADFLLKNELNVLLTRGIHGLYLYAVDDALQEALLKAQKGEIRIG</sequence>
<dbReference type="RefSeq" id="WP_186077360.1">
    <property type="nucleotide sequence ID" value="NZ_CAJEWB010000010.1"/>
</dbReference>
<organism evidence="2 3">
    <name type="scientific">Phocicoccus pinnipedialis</name>
    <dbReference type="NCBI Taxonomy" id="110845"/>
    <lineage>
        <taxon>Bacteria</taxon>
        <taxon>Bacillati</taxon>
        <taxon>Bacillota</taxon>
        <taxon>Bacilli</taxon>
        <taxon>Bacillales</taxon>
        <taxon>Salinicoccaceae</taxon>
        <taxon>Phocicoccus</taxon>
    </lineage>
</organism>
<evidence type="ECO:0000259" key="1">
    <source>
        <dbReference type="PROSITE" id="PS50164"/>
    </source>
</evidence>
<evidence type="ECO:0000313" key="3">
    <source>
        <dbReference type="Proteomes" id="UP000588186"/>
    </source>
</evidence>
<gene>
    <name evidence="2" type="ORF">JEOPIN946_00954</name>
</gene>
<dbReference type="InterPro" id="IPR018647">
    <property type="entry name" value="SLFN_3-like_DNA/RNA_helicase"/>
</dbReference>
<feature type="domain" description="GIY-YIG" evidence="1">
    <location>
        <begin position="39"/>
        <end position="133"/>
    </location>
</feature>
<reference evidence="2 3" key="1">
    <citation type="submission" date="2020-07" db="EMBL/GenBank/DDBJ databases">
        <authorList>
            <person name="Criscuolo A."/>
        </authorList>
    </citation>
    <scope>NUCLEOTIDE SEQUENCE [LARGE SCALE GENOMIC DNA]</scope>
    <source>
        <strain evidence="2">CIP107946</strain>
    </source>
</reference>
<dbReference type="EMBL" id="CAJEWB010000010">
    <property type="protein sequence ID" value="CAD2075196.1"/>
    <property type="molecule type" value="Genomic_DNA"/>
</dbReference>
<dbReference type="InterPro" id="IPR003593">
    <property type="entry name" value="AAA+_ATPase"/>
</dbReference>
<keyword evidence="3" id="KW-1185">Reference proteome</keyword>